<protein>
    <submittedName>
        <fullName evidence="2">Uncharacterized protein</fullName>
    </submittedName>
</protein>
<gene>
    <name evidence="2" type="ORF">B7712_04210</name>
</gene>
<organism evidence="2 3">
    <name type="scientific">Streptococcus oralis subsp. oralis</name>
    <dbReference type="NCBI Taxonomy" id="1891914"/>
    <lineage>
        <taxon>Bacteria</taxon>
        <taxon>Bacillati</taxon>
        <taxon>Bacillota</taxon>
        <taxon>Bacilli</taxon>
        <taxon>Lactobacillales</taxon>
        <taxon>Streptococcaceae</taxon>
        <taxon>Streptococcus</taxon>
    </lineage>
</organism>
<comment type="caution">
    <text evidence="2">The sequence shown here is derived from an EMBL/GenBank/DDBJ whole genome shotgun (WGS) entry which is preliminary data.</text>
</comment>
<evidence type="ECO:0000313" key="3">
    <source>
        <dbReference type="Proteomes" id="UP000193160"/>
    </source>
</evidence>
<proteinExistence type="predicted"/>
<feature type="coiled-coil region" evidence="1">
    <location>
        <begin position="7"/>
        <end position="63"/>
    </location>
</feature>
<accession>A0A1X1IFB1</accession>
<evidence type="ECO:0000313" key="2">
    <source>
        <dbReference type="EMBL" id="ORO71865.1"/>
    </source>
</evidence>
<evidence type="ECO:0000256" key="1">
    <source>
        <dbReference type="SAM" id="Coils"/>
    </source>
</evidence>
<dbReference type="AlphaFoldDB" id="A0A1X1IFB1"/>
<dbReference type="Proteomes" id="UP000193160">
    <property type="component" value="Unassembled WGS sequence"/>
</dbReference>
<dbReference type="RefSeq" id="WP_084849373.1">
    <property type="nucleotide sequence ID" value="NZ_NCUI01000025.1"/>
</dbReference>
<keyword evidence="3" id="KW-1185">Reference proteome</keyword>
<dbReference type="EMBL" id="NCUT01000028">
    <property type="protein sequence ID" value="ORO71865.1"/>
    <property type="molecule type" value="Genomic_DNA"/>
</dbReference>
<keyword evidence="1" id="KW-0175">Coiled coil</keyword>
<reference evidence="2 3" key="1">
    <citation type="journal article" date="2016" name="Eur. J. Clin. Microbiol. Infect. Dis.">
        <title>Whole genome sequencing as a tool for phylogenetic analysis of clinical strains of Mitis group streptococci.</title>
        <authorList>
            <person name="Rasmussen L.H."/>
            <person name="Dargis R."/>
            <person name="Hojholt K."/>
            <person name="Christensen J.J."/>
            <person name="Skovgaard O."/>
            <person name="Justesen U.S."/>
            <person name="Rosenvinge F.S."/>
            <person name="Moser C."/>
            <person name="Lukjancenko O."/>
            <person name="Rasmussen S."/>
            <person name="Nielsen X.C."/>
        </authorList>
    </citation>
    <scope>NUCLEOTIDE SEQUENCE [LARGE SCALE GENOMIC DNA]</scope>
    <source>
        <strain evidence="2 3">B_007274_11</strain>
    </source>
</reference>
<name>A0A1X1IFB1_STROR</name>
<sequence length="63" mass="7815">MTKEELLKHYRHSLEVYQNRLADREEDRFYMKVHGYRNASYRKEMLVKKINEIKKIIKGLEDE</sequence>